<dbReference type="RefSeq" id="WP_097073221.1">
    <property type="nucleotide sequence ID" value="NZ_OBMQ01000004.1"/>
</dbReference>
<dbReference type="Proteomes" id="UP000219636">
    <property type="component" value="Unassembled WGS sequence"/>
</dbReference>
<proteinExistence type="predicted"/>
<dbReference type="PANTHER" id="PTHR43228">
    <property type="entry name" value="TWO-COMPONENT RESPONSE REGULATOR"/>
    <property type="match status" value="1"/>
</dbReference>
<evidence type="ECO:0000313" key="3">
    <source>
        <dbReference type="EMBL" id="SOC06426.1"/>
    </source>
</evidence>
<accession>A0A285SEY4</accession>
<dbReference type="EMBL" id="OBMQ01000004">
    <property type="protein sequence ID" value="SOC06426.1"/>
    <property type="molecule type" value="Genomic_DNA"/>
</dbReference>
<dbReference type="SUPFAM" id="SSF52172">
    <property type="entry name" value="CheY-like"/>
    <property type="match status" value="1"/>
</dbReference>
<dbReference type="InterPro" id="IPR052048">
    <property type="entry name" value="ST_Response_Regulator"/>
</dbReference>
<dbReference type="SMART" id="SM00448">
    <property type="entry name" value="REC"/>
    <property type="match status" value="1"/>
</dbReference>
<gene>
    <name evidence="3" type="ORF">SAMN05880501_104275</name>
</gene>
<dbReference type="GO" id="GO:0000160">
    <property type="term" value="P:phosphorelay signal transduction system"/>
    <property type="evidence" value="ECO:0007669"/>
    <property type="project" value="InterPro"/>
</dbReference>
<feature type="modified residue" description="4-aspartylphosphate" evidence="1">
    <location>
        <position position="54"/>
    </location>
</feature>
<dbReference type="OrthoDB" id="9790669at2"/>
<reference evidence="4" key="1">
    <citation type="submission" date="2017-08" db="EMBL/GenBank/DDBJ databases">
        <authorList>
            <person name="Varghese N."/>
            <person name="Submissions S."/>
        </authorList>
    </citation>
    <scope>NUCLEOTIDE SEQUENCE [LARGE SCALE GENOMIC DNA]</scope>
    <source>
        <strain evidence="4">JC22</strain>
    </source>
</reference>
<evidence type="ECO:0000259" key="2">
    <source>
        <dbReference type="PROSITE" id="PS50110"/>
    </source>
</evidence>
<protein>
    <submittedName>
        <fullName evidence="3">Two-component system chemotaxis response regulator CheY</fullName>
    </submittedName>
</protein>
<dbReference type="PANTHER" id="PTHR43228:SF1">
    <property type="entry name" value="TWO-COMPONENT RESPONSE REGULATOR ARR22"/>
    <property type="match status" value="1"/>
</dbReference>
<dbReference type="InterPro" id="IPR011006">
    <property type="entry name" value="CheY-like_superfamily"/>
</dbReference>
<dbReference type="InterPro" id="IPR001789">
    <property type="entry name" value="Sig_transdc_resp-reg_receiver"/>
</dbReference>
<dbReference type="AlphaFoldDB" id="A0A285SEY4"/>
<evidence type="ECO:0000313" key="4">
    <source>
        <dbReference type="Proteomes" id="UP000219636"/>
    </source>
</evidence>
<keyword evidence="4" id="KW-1185">Reference proteome</keyword>
<dbReference type="PROSITE" id="PS50110">
    <property type="entry name" value="RESPONSE_REGULATORY"/>
    <property type="match status" value="1"/>
</dbReference>
<evidence type="ECO:0000256" key="1">
    <source>
        <dbReference type="PROSITE-ProRule" id="PRU00169"/>
    </source>
</evidence>
<feature type="domain" description="Response regulatory" evidence="2">
    <location>
        <begin position="4"/>
        <end position="118"/>
    </location>
</feature>
<sequence length="118" mass="13423">MEKLILLVDDSLFMRTWLKKTISEQIDIQFIEAANGKEAIEMYTKFSPHVVLMDITMPKLSGIESLKEIIKIDSQATIIMCTSLGSKMLVTEAIQSGAKDFIVKPHFHNLIPILRKFI</sequence>
<organism evidence="3 4">
    <name type="scientific">Ureibacillus xyleni</name>
    <dbReference type="NCBI Taxonomy" id="614648"/>
    <lineage>
        <taxon>Bacteria</taxon>
        <taxon>Bacillati</taxon>
        <taxon>Bacillota</taxon>
        <taxon>Bacilli</taxon>
        <taxon>Bacillales</taxon>
        <taxon>Caryophanaceae</taxon>
        <taxon>Ureibacillus</taxon>
    </lineage>
</organism>
<dbReference type="Gene3D" id="3.40.50.2300">
    <property type="match status" value="1"/>
</dbReference>
<keyword evidence="1" id="KW-0597">Phosphoprotein</keyword>
<dbReference type="Pfam" id="PF00072">
    <property type="entry name" value="Response_reg"/>
    <property type="match status" value="1"/>
</dbReference>
<name>A0A285SEY4_9BACL</name>